<reference evidence="2 3" key="2">
    <citation type="submission" date="2018-11" db="EMBL/GenBank/DDBJ databases">
        <authorList>
            <consortium name="Pathogen Informatics"/>
        </authorList>
    </citation>
    <scope>NUCLEOTIDE SEQUENCE [LARGE SCALE GENOMIC DNA]</scope>
    <source>
        <strain evidence="2 3">MHpl1</strain>
    </source>
</reference>
<sequence>MVQGGSLRRRSLPRIMLYASATPGIQAESVKNTGDRKSRSQFRKRERRIQGGALVHRPYRRR</sequence>
<accession>A0A0N4W0S1</accession>
<protein>
    <submittedName>
        <fullName evidence="4">Secreted protein</fullName>
    </submittedName>
</protein>
<dbReference type="Proteomes" id="UP000268014">
    <property type="component" value="Unassembled WGS sequence"/>
</dbReference>
<evidence type="ECO:0000313" key="4">
    <source>
        <dbReference type="WBParaSite" id="HPLM_0000317901-mRNA-1"/>
    </source>
</evidence>
<organism evidence="4">
    <name type="scientific">Haemonchus placei</name>
    <name type="common">Barber's pole worm</name>
    <dbReference type="NCBI Taxonomy" id="6290"/>
    <lineage>
        <taxon>Eukaryota</taxon>
        <taxon>Metazoa</taxon>
        <taxon>Ecdysozoa</taxon>
        <taxon>Nematoda</taxon>
        <taxon>Chromadorea</taxon>
        <taxon>Rhabditida</taxon>
        <taxon>Rhabditina</taxon>
        <taxon>Rhabditomorpha</taxon>
        <taxon>Strongyloidea</taxon>
        <taxon>Trichostrongylidae</taxon>
        <taxon>Haemonchus</taxon>
    </lineage>
</organism>
<name>A0A0N4W0S1_HAEPC</name>
<reference evidence="4" key="1">
    <citation type="submission" date="2017-02" db="UniProtKB">
        <authorList>
            <consortium name="WormBaseParasite"/>
        </authorList>
    </citation>
    <scope>IDENTIFICATION</scope>
</reference>
<evidence type="ECO:0000313" key="2">
    <source>
        <dbReference type="EMBL" id="VDO20304.1"/>
    </source>
</evidence>
<evidence type="ECO:0000256" key="1">
    <source>
        <dbReference type="SAM" id="MobiDB-lite"/>
    </source>
</evidence>
<feature type="region of interest" description="Disordered" evidence="1">
    <location>
        <begin position="28"/>
        <end position="62"/>
    </location>
</feature>
<dbReference type="AlphaFoldDB" id="A0A0N4W0S1"/>
<dbReference type="EMBL" id="UZAF01016102">
    <property type="protein sequence ID" value="VDO20304.1"/>
    <property type="molecule type" value="Genomic_DNA"/>
</dbReference>
<dbReference type="WBParaSite" id="HPLM_0000317901-mRNA-1">
    <property type="protein sequence ID" value="HPLM_0000317901-mRNA-1"/>
    <property type="gene ID" value="HPLM_0000317901"/>
</dbReference>
<evidence type="ECO:0000313" key="3">
    <source>
        <dbReference type="Proteomes" id="UP000268014"/>
    </source>
</evidence>
<keyword evidence="3" id="KW-1185">Reference proteome</keyword>
<gene>
    <name evidence="2" type="ORF">HPLM_LOCUS3171</name>
</gene>
<proteinExistence type="predicted"/>